<gene>
    <name evidence="10" type="ORF">CCAE0312_LOCUS4018</name>
</gene>
<protein>
    <recommendedName>
        <fullName evidence="9">Protein kinase domain-containing protein</fullName>
    </recommendedName>
</protein>
<organism evidence="10">
    <name type="scientific">Compsopogon caeruleus</name>
    <dbReference type="NCBI Taxonomy" id="31354"/>
    <lineage>
        <taxon>Eukaryota</taxon>
        <taxon>Rhodophyta</taxon>
        <taxon>Compsopogonophyceae</taxon>
        <taxon>Compsopogonales</taxon>
        <taxon>Compsopogonaceae</taxon>
        <taxon>Compsopogon</taxon>
    </lineage>
</organism>
<feature type="region of interest" description="Disordered" evidence="8">
    <location>
        <begin position="344"/>
        <end position="391"/>
    </location>
</feature>
<dbReference type="PROSITE" id="PS00108">
    <property type="entry name" value="PROTEIN_KINASE_ST"/>
    <property type="match status" value="1"/>
</dbReference>
<dbReference type="SUPFAM" id="SSF56112">
    <property type="entry name" value="Protein kinase-like (PK-like)"/>
    <property type="match status" value="1"/>
</dbReference>
<keyword evidence="2" id="KW-0808">Transferase</keyword>
<proteinExistence type="inferred from homology"/>
<dbReference type="FunFam" id="1.10.510.10:FF:000956">
    <property type="entry name" value="CAMK family protein kinase"/>
    <property type="match status" value="1"/>
</dbReference>
<evidence type="ECO:0000256" key="7">
    <source>
        <dbReference type="RuleBase" id="RU000304"/>
    </source>
</evidence>
<feature type="compositionally biased region" description="Basic and acidic residues" evidence="8">
    <location>
        <begin position="361"/>
        <end position="372"/>
    </location>
</feature>
<dbReference type="PROSITE" id="PS50011">
    <property type="entry name" value="PROTEIN_KINASE_DOM"/>
    <property type="match status" value="1"/>
</dbReference>
<keyword evidence="5 6" id="KW-0067">ATP-binding</keyword>
<dbReference type="Gene3D" id="1.10.510.10">
    <property type="entry name" value="Transferase(Phosphotransferase) domain 1"/>
    <property type="match status" value="1"/>
</dbReference>
<name>A0A7S1XE64_9RHOD</name>
<evidence type="ECO:0000313" key="10">
    <source>
        <dbReference type="EMBL" id="CAD9231937.1"/>
    </source>
</evidence>
<feature type="binding site" evidence="6">
    <location>
        <position position="55"/>
    </location>
    <ligand>
        <name>ATP</name>
        <dbReference type="ChEBI" id="CHEBI:30616"/>
    </ligand>
</feature>
<dbReference type="EMBL" id="HBGH01007434">
    <property type="protein sequence ID" value="CAD9231937.1"/>
    <property type="molecule type" value="Transcribed_RNA"/>
</dbReference>
<keyword evidence="3 6" id="KW-0547">Nucleotide-binding</keyword>
<reference evidence="10" key="1">
    <citation type="submission" date="2021-01" db="EMBL/GenBank/DDBJ databases">
        <authorList>
            <person name="Corre E."/>
            <person name="Pelletier E."/>
            <person name="Niang G."/>
            <person name="Scheremetjew M."/>
            <person name="Finn R."/>
            <person name="Kale V."/>
            <person name="Holt S."/>
            <person name="Cochrane G."/>
            <person name="Meng A."/>
            <person name="Brown T."/>
            <person name="Cohen L."/>
        </authorList>
    </citation>
    <scope>NUCLEOTIDE SEQUENCE</scope>
    <source>
        <strain evidence="10">SAG 36.94</strain>
    </source>
</reference>
<dbReference type="InterPro" id="IPR011009">
    <property type="entry name" value="Kinase-like_dom_sf"/>
</dbReference>
<dbReference type="GO" id="GO:0005737">
    <property type="term" value="C:cytoplasm"/>
    <property type="evidence" value="ECO:0007669"/>
    <property type="project" value="TreeGrafter"/>
</dbReference>
<dbReference type="PANTHER" id="PTHR24346">
    <property type="entry name" value="MAP/MICROTUBULE AFFINITY-REGULATING KINASE"/>
    <property type="match status" value="1"/>
</dbReference>
<dbReference type="GO" id="GO:0004674">
    <property type="term" value="F:protein serine/threonine kinase activity"/>
    <property type="evidence" value="ECO:0007669"/>
    <property type="project" value="UniProtKB-KW"/>
</dbReference>
<evidence type="ECO:0000256" key="4">
    <source>
        <dbReference type="ARBA" id="ARBA00022777"/>
    </source>
</evidence>
<feature type="domain" description="Protein kinase" evidence="9">
    <location>
        <begin position="22"/>
        <end position="275"/>
    </location>
</feature>
<dbReference type="PROSITE" id="PS00107">
    <property type="entry name" value="PROTEIN_KINASE_ATP"/>
    <property type="match status" value="1"/>
</dbReference>
<evidence type="ECO:0000256" key="1">
    <source>
        <dbReference type="ARBA" id="ARBA00022527"/>
    </source>
</evidence>
<evidence type="ECO:0000256" key="8">
    <source>
        <dbReference type="SAM" id="MobiDB-lite"/>
    </source>
</evidence>
<comment type="similarity">
    <text evidence="7">Belongs to the protein kinase superfamily.</text>
</comment>
<keyword evidence="1 7" id="KW-0723">Serine/threonine-protein kinase</keyword>
<evidence type="ECO:0000256" key="6">
    <source>
        <dbReference type="PROSITE-ProRule" id="PRU10141"/>
    </source>
</evidence>
<dbReference type="InterPro" id="IPR008271">
    <property type="entry name" value="Ser/Thr_kinase_AS"/>
</dbReference>
<dbReference type="GO" id="GO:0005524">
    <property type="term" value="F:ATP binding"/>
    <property type="evidence" value="ECO:0007669"/>
    <property type="project" value="UniProtKB-UniRule"/>
</dbReference>
<evidence type="ECO:0000259" key="9">
    <source>
        <dbReference type="PROSITE" id="PS50011"/>
    </source>
</evidence>
<dbReference type="InterPro" id="IPR000719">
    <property type="entry name" value="Prot_kinase_dom"/>
</dbReference>
<sequence>MEGGGSKTETEHRPSGPQVGGYIFGKTLGQGATGKVKLAKHIATGQLVAIKIVRKDYLDRKPNIKQKLQKEITVMKLCDHPNVLKLYDVFELDTHLFLVMEYVNGCELFEYLVKRGRLEPKDALEFFQQIINGLEYCHKRLICHRDLKPENILLDQKFNVKIADFGMTSLNPPGSLLETSCGSPHYAAPEVVSGDLYNGLEADIWSCGVILYAMLTGRLPFDDENIHRLLAKVQRGVYHLPSDMNAECKSLVRAMLTVDPSKRISIEGIKRHSWFQSGSSTTPHVDDFSEPIDPILNPNPEVLKGLVTLGWGSAEQLTETLSKTEPNLEKVFYIQLSRHLSFKPKGVGGSSAEGTNGWLPDEWKSKKNERNPRGGVEVDAAKSSGETSVNNETVAQVTDAMESLSAAPSACEEGEGGDGGAETVNIGGTAVPAHVAQMLSAMADGASRVSIPQSKSQLIRQTQLARRAKADHIDETALHNVSGDEKSWFGSLRTVFRNH</sequence>
<evidence type="ECO:0000256" key="5">
    <source>
        <dbReference type="ARBA" id="ARBA00022840"/>
    </source>
</evidence>
<dbReference type="Pfam" id="PF00069">
    <property type="entry name" value="Pkinase"/>
    <property type="match status" value="1"/>
</dbReference>
<dbReference type="AlphaFoldDB" id="A0A7S1XE64"/>
<keyword evidence="4" id="KW-0418">Kinase</keyword>
<dbReference type="GO" id="GO:0035556">
    <property type="term" value="P:intracellular signal transduction"/>
    <property type="evidence" value="ECO:0007669"/>
    <property type="project" value="TreeGrafter"/>
</dbReference>
<dbReference type="SMART" id="SM00220">
    <property type="entry name" value="S_TKc"/>
    <property type="match status" value="1"/>
</dbReference>
<evidence type="ECO:0000256" key="2">
    <source>
        <dbReference type="ARBA" id="ARBA00022679"/>
    </source>
</evidence>
<dbReference type="PANTHER" id="PTHR24346:SF82">
    <property type="entry name" value="KP78A-RELATED"/>
    <property type="match status" value="1"/>
</dbReference>
<evidence type="ECO:0000256" key="3">
    <source>
        <dbReference type="ARBA" id="ARBA00022741"/>
    </source>
</evidence>
<dbReference type="CDD" id="cd14081">
    <property type="entry name" value="STKc_BRSK1_2"/>
    <property type="match status" value="1"/>
</dbReference>
<dbReference type="FunFam" id="3.30.200.20:FF:000003">
    <property type="entry name" value="Non-specific serine/threonine protein kinase"/>
    <property type="match status" value="1"/>
</dbReference>
<accession>A0A7S1XE64</accession>
<dbReference type="InterPro" id="IPR017441">
    <property type="entry name" value="Protein_kinase_ATP_BS"/>
</dbReference>